<dbReference type="GO" id="GO:0051301">
    <property type="term" value="P:cell division"/>
    <property type="evidence" value="ECO:0007669"/>
    <property type="project" value="UniProtKB-KW"/>
</dbReference>
<dbReference type="GO" id="GO:0005737">
    <property type="term" value="C:cytoplasm"/>
    <property type="evidence" value="ECO:0007669"/>
    <property type="project" value="UniProtKB-SubCell"/>
</dbReference>
<evidence type="ECO:0000256" key="7">
    <source>
        <dbReference type="ARBA" id="ARBA00022618"/>
    </source>
</evidence>
<dbReference type="GO" id="GO:0007076">
    <property type="term" value="P:mitotic chromosome condensation"/>
    <property type="evidence" value="ECO:0007669"/>
    <property type="project" value="InterPro"/>
</dbReference>
<evidence type="ECO:0000256" key="3">
    <source>
        <dbReference type="ARBA" id="ARBA00009471"/>
    </source>
</evidence>
<dbReference type="VEuPathDB" id="TriTrypDB:BSAL_84990"/>
<dbReference type="OrthoDB" id="362021at2759"/>
<keyword evidence="9" id="KW-0226">DNA condensation</keyword>
<feature type="compositionally biased region" description="Low complexity" evidence="11">
    <location>
        <begin position="538"/>
        <end position="549"/>
    </location>
</feature>
<keyword evidence="7" id="KW-0132">Cell division</keyword>
<evidence type="ECO:0000256" key="8">
    <source>
        <dbReference type="ARBA" id="ARBA00022776"/>
    </source>
</evidence>
<dbReference type="GO" id="GO:0000796">
    <property type="term" value="C:condensin complex"/>
    <property type="evidence" value="ECO:0007669"/>
    <property type="project" value="InterPro"/>
</dbReference>
<evidence type="ECO:0000256" key="4">
    <source>
        <dbReference type="ARBA" id="ARBA00016065"/>
    </source>
</evidence>
<evidence type="ECO:0000256" key="5">
    <source>
        <dbReference type="ARBA" id="ARBA00022454"/>
    </source>
</evidence>
<dbReference type="InterPro" id="IPR022816">
    <property type="entry name" value="Condensin_barren_su2"/>
</dbReference>
<sequence length="979" mass="104419">MQAPPNRKLIPRTNTTQGTTIASLAAGPTVLIEDSIVFPSQTPGASQVPGRTPRARTILSAEAEEEAIQLTSEGKITAKNAWSIKLLDGINDSISNALANTAGQEDAAQFTKCANLVEGGAKIWTQRVESTAARTNEVKRRLLRNDAGDDDENTEDGAADAGGENGGERKAPKKQRKKERTVAECLSEINLDPVAKAQAAMQSGTVSAQFRAITERFDQGHAQGLLLNNAPMGAVGNLILDVDYAPKTTTTRQSGVGGNRSSRGGAAPHTGHLDDVTASPSRSRRLSTAQLEVEVLSPSQHPAPSEDVELGFDDLDAVDDEEQHLLDPPNQRPSWGSLSAPASSTRRGGRQSANVASSDLTDLMVPNMSQSPIMKEEFGHPHQTETTAPVDSVSSPHRGNQGGASQSQGGVFDDDDIGGGDFGDDYGGDDDGLHDDDDDGNRGGTSSRSASQRSQQYYSSNSRASSSVRDLVSGAAELAFFDSIVGGAGGGEQLAVAADDPNTWFPMSQADAALHHAPSQFGSNLQKIRRETLLQQRSSSTSKDTSSSTQPVRKRSRTEGGVVTIGETINDFIAENEVVALAANDNKLTVARRENLKKVSDDFKPYYYYAYSTKIAREQNLLLPDVDTKGALPWWLPQQAYDVASLFQPFACNAVGWNVLNKRVATAEDAARLVHRPSGALGGVGAANHLNGDDIDEPVGEMPLHVDDGDEFGAGDFDDGLIDDDGDDVAYAAGFDLPRVSLHNDDDEDDSASTALGHFVSAADAAASAAGTSPPQQEGELEIMIRPEMVRALESHHATVPTQVDVVRLRRIMWQQTQRVLKEQAPEMIMIPNHNIGTEAEGSRLRGGRRFGKLKKPHADASALKRPREGEGDDGSDDGASEDDIPIASRTHNDPSAEDFASVPMHRFSDVVASMLPQIPTVSTTGQLSPAFFFFSLLFLANEHGILLDNVPGDVQDIYITGLLNDLTQRPNAAAAAAH</sequence>
<keyword evidence="13" id="KW-1185">Reference proteome</keyword>
<feature type="region of interest" description="Disordered" evidence="11">
    <location>
        <begin position="381"/>
        <end position="466"/>
    </location>
</feature>
<name>A0A0S4KIQ0_BODSA</name>
<feature type="region of interest" description="Disordered" evidence="11">
    <location>
        <begin position="139"/>
        <end position="180"/>
    </location>
</feature>
<evidence type="ECO:0000256" key="11">
    <source>
        <dbReference type="SAM" id="MobiDB-lite"/>
    </source>
</evidence>
<feature type="region of interest" description="Disordered" evidence="11">
    <location>
        <begin position="834"/>
        <end position="900"/>
    </location>
</feature>
<comment type="subcellular location">
    <subcellularLocation>
        <location evidence="1">Chromosome</location>
    </subcellularLocation>
    <subcellularLocation>
        <location evidence="2">Cytoplasm</location>
    </subcellularLocation>
</comment>
<dbReference type="GO" id="GO:0003682">
    <property type="term" value="F:chromatin binding"/>
    <property type="evidence" value="ECO:0007669"/>
    <property type="project" value="TreeGrafter"/>
</dbReference>
<dbReference type="OMA" id="MPVEFFP"/>
<dbReference type="Pfam" id="PF05786">
    <property type="entry name" value="Cnd2"/>
    <property type="match status" value="2"/>
</dbReference>
<evidence type="ECO:0000256" key="2">
    <source>
        <dbReference type="ARBA" id="ARBA00004496"/>
    </source>
</evidence>
<feature type="region of interest" description="Disordered" evidence="11">
    <location>
        <begin position="324"/>
        <end position="364"/>
    </location>
</feature>
<feature type="compositionally biased region" description="Acidic residues" evidence="11">
    <location>
        <begin position="871"/>
        <end position="885"/>
    </location>
</feature>
<feature type="compositionally biased region" description="Low complexity" evidence="11">
    <location>
        <begin position="444"/>
        <end position="466"/>
    </location>
</feature>
<feature type="compositionally biased region" description="Polar residues" evidence="11">
    <location>
        <begin position="278"/>
        <end position="287"/>
    </location>
</feature>
<organism evidence="12 13">
    <name type="scientific">Bodo saltans</name>
    <name type="common">Flagellated protozoan</name>
    <dbReference type="NCBI Taxonomy" id="75058"/>
    <lineage>
        <taxon>Eukaryota</taxon>
        <taxon>Discoba</taxon>
        <taxon>Euglenozoa</taxon>
        <taxon>Kinetoplastea</taxon>
        <taxon>Metakinetoplastina</taxon>
        <taxon>Eubodonida</taxon>
        <taxon>Bodonidae</taxon>
        <taxon>Bodo</taxon>
    </lineage>
</organism>
<evidence type="ECO:0000313" key="12">
    <source>
        <dbReference type="EMBL" id="CUI14315.1"/>
    </source>
</evidence>
<evidence type="ECO:0000256" key="1">
    <source>
        <dbReference type="ARBA" id="ARBA00004286"/>
    </source>
</evidence>
<proteinExistence type="inferred from homology"/>
<dbReference type="EMBL" id="CYKH01000991">
    <property type="protein sequence ID" value="CUI14315.1"/>
    <property type="molecule type" value="Genomic_DNA"/>
</dbReference>
<feature type="compositionally biased region" description="Polar residues" evidence="11">
    <location>
        <begin position="384"/>
        <end position="398"/>
    </location>
</feature>
<keyword evidence="6" id="KW-0963">Cytoplasm</keyword>
<keyword evidence="10" id="KW-0131">Cell cycle</keyword>
<reference evidence="13" key="1">
    <citation type="submission" date="2015-09" db="EMBL/GenBank/DDBJ databases">
        <authorList>
            <consortium name="Pathogen Informatics"/>
        </authorList>
    </citation>
    <scope>NUCLEOTIDE SEQUENCE [LARGE SCALE GENOMIC DNA]</scope>
    <source>
        <strain evidence="13">Lake Konstanz</strain>
    </source>
</reference>
<evidence type="ECO:0000256" key="6">
    <source>
        <dbReference type="ARBA" id="ARBA00022490"/>
    </source>
</evidence>
<feature type="compositionally biased region" description="Polar residues" evidence="11">
    <location>
        <begin position="332"/>
        <end position="360"/>
    </location>
</feature>
<dbReference type="PANTHER" id="PTHR13108">
    <property type="entry name" value="CONDENSIN COMPLEX SUBUNIT 2"/>
    <property type="match status" value="1"/>
</dbReference>
<evidence type="ECO:0000256" key="9">
    <source>
        <dbReference type="ARBA" id="ARBA00023067"/>
    </source>
</evidence>
<keyword evidence="8" id="KW-0498">Mitosis</keyword>
<feature type="region of interest" description="Disordered" evidence="11">
    <location>
        <begin position="534"/>
        <end position="559"/>
    </location>
</feature>
<dbReference type="PANTHER" id="PTHR13108:SF9">
    <property type="entry name" value="CONDENSIN COMPLEX SUBUNIT 2"/>
    <property type="match status" value="1"/>
</dbReference>
<feature type="region of interest" description="Disordered" evidence="11">
    <location>
        <begin position="249"/>
        <end position="287"/>
    </location>
</feature>
<gene>
    <name evidence="12" type="ORF">BSAL_84990</name>
</gene>
<dbReference type="AlphaFoldDB" id="A0A0S4KIQ0"/>
<dbReference type="Proteomes" id="UP000051952">
    <property type="component" value="Unassembled WGS sequence"/>
</dbReference>
<feature type="compositionally biased region" description="Acidic residues" evidence="11">
    <location>
        <begin position="148"/>
        <end position="158"/>
    </location>
</feature>
<protein>
    <recommendedName>
        <fullName evidence="4">Condensin complex subunit 2</fullName>
    </recommendedName>
</protein>
<accession>A0A0S4KIQ0</accession>
<keyword evidence="5" id="KW-0158">Chromosome</keyword>
<evidence type="ECO:0000256" key="10">
    <source>
        <dbReference type="ARBA" id="ARBA00023306"/>
    </source>
</evidence>
<feature type="compositionally biased region" description="Basic residues" evidence="11">
    <location>
        <begin position="846"/>
        <end position="856"/>
    </location>
</feature>
<comment type="similarity">
    <text evidence="3">Belongs to the CND2 (condensin subunit 2) family.</text>
</comment>
<feature type="compositionally biased region" description="Acidic residues" evidence="11">
    <location>
        <begin position="412"/>
        <end position="439"/>
    </location>
</feature>
<evidence type="ECO:0000313" key="13">
    <source>
        <dbReference type="Proteomes" id="UP000051952"/>
    </source>
</evidence>